<dbReference type="PANTHER" id="PTHR34706:SF2">
    <property type="entry name" value="RFEF"/>
    <property type="match status" value="1"/>
</dbReference>
<dbReference type="InParanoid" id="A0A316YTK4"/>
<protein>
    <recommendedName>
        <fullName evidence="2">VWFA domain-containing protein</fullName>
    </recommendedName>
</protein>
<dbReference type="STRING" id="215250.A0A316YTK4"/>
<evidence type="ECO:0000259" key="2">
    <source>
        <dbReference type="PROSITE" id="PS50234"/>
    </source>
</evidence>
<dbReference type="SMART" id="SM00327">
    <property type="entry name" value="VWA"/>
    <property type="match status" value="1"/>
</dbReference>
<reference evidence="3 4" key="1">
    <citation type="journal article" date="2018" name="Mol. Biol. Evol.">
        <title>Broad Genomic Sampling Reveals a Smut Pathogenic Ancestry of the Fungal Clade Ustilaginomycotina.</title>
        <authorList>
            <person name="Kijpornyongpan T."/>
            <person name="Mondo S.J."/>
            <person name="Barry K."/>
            <person name="Sandor L."/>
            <person name="Lee J."/>
            <person name="Lipzen A."/>
            <person name="Pangilinan J."/>
            <person name="LaButti K."/>
            <person name="Hainaut M."/>
            <person name="Henrissat B."/>
            <person name="Grigoriev I.V."/>
            <person name="Spatafora J.W."/>
            <person name="Aime M.C."/>
        </authorList>
    </citation>
    <scope>NUCLEOTIDE SEQUENCE [LARGE SCALE GENOMIC DNA]</scope>
    <source>
        <strain evidence="3 4">MCA 4198</strain>
    </source>
</reference>
<accession>A0A316YTK4</accession>
<evidence type="ECO:0000256" key="1">
    <source>
        <dbReference type="SAM" id="MobiDB-lite"/>
    </source>
</evidence>
<dbReference type="GeneID" id="37042216"/>
<dbReference type="OrthoDB" id="2142040at2759"/>
<feature type="domain" description="VWFA" evidence="2">
    <location>
        <begin position="170"/>
        <end position="369"/>
    </location>
</feature>
<name>A0A316YTK4_9BASI</name>
<gene>
    <name evidence="3" type="ORF">FA10DRAFT_263637</name>
</gene>
<dbReference type="AlphaFoldDB" id="A0A316YTK4"/>
<feature type="compositionally biased region" description="Polar residues" evidence="1">
    <location>
        <begin position="491"/>
        <end position="506"/>
    </location>
</feature>
<dbReference type="InterPro" id="IPR019303">
    <property type="entry name" value="vWA_TerF_C"/>
</dbReference>
<dbReference type="PANTHER" id="PTHR34706">
    <property type="entry name" value="SLR1338 PROTEIN"/>
    <property type="match status" value="1"/>
</dbReference>
<keyword evidence="4" id="KW-1185">Reference proteome</keyword>
<feature type="compositionally biased region" description="Low complexity" evidence="1">
    <location>
        <begin position="595"/>
        <end position="607"/>
    </location>
</feature>
<dbReference type="EMBL" id="KZ819634">
    <property type="protein sequence ID" value="PWN92900.1"/>
    <property type="molecule type" value="Genomic_DNA"/>
</dbReference>
<organism evidence="3 4">
    <name type="scientific">Acaromyces ingoldii</name>
    <dbReference type="NCBI Taxonomy" id="215250"/>
    <lineage>
        <taxon>Eukaryota</taxon>
        <taxon>Fungi</taxon>
        <taxon>Dikarya</taxon>
        <taxon>Basidiomycota</taxon>
        <taxon>Ustilaginomycotina</taxon>
        <taxon>Exobasidiomycetes</taxon>
        <taxon>Exobasidiales</taxon>
        <taxon>Cryptobasidiaceae</taxon>
        <taxon>Acaromyces</taxon>
    </lineage>
</organism>
<dbReference type="SUPFAM" id="SSF53300">
    <property type="entry name" value="vWA-like"/>
    <property type="match status" value="1"/>
</dbReference>
<sequence length="625" mass="66396">MTFNRKLLLAGLAVGITSYALYKLSKKKEKEKLQHGQQYHWQPTGHHAAPWAIAGAAAGGVAAAGGAAYYHHHHQQQLQQQQQQHHPQIAHSAGTPTGDVWWASLRDANHIADLLSACVVDQNLYAFYNFDRIRAIAQQIAASGALAEVCESWQLPPSLGQDLVKLALFDVSFLLDDSASMRSEGHLRRDTLLSILKRAADAAGRFDRDGMEVLWMNGQKHAPERIHTADEAKNLVSACKWQGNATPLGDSLQRLIQANVLNKAKHGQLHKPALVIVITDGRPTGPTEHNNRMSRVVADAKAQLAATPYGEDALSLSIAAVGNDDDAQSWLDFIDADPHIGGLVDVTSDRRKEAVQVRRATGIELTDDLHALKVLLGGIDSSFDASDEGGKHSNLKLAARGAQQQKHQQHFEAFEAQRWQQQRDEALRAGVAPPQKPPFVRDEALPIHPAGAAFPPVPSSLPSAPYGQANLSTYPGQAPSASTYPGEAPSNFASQSSYPGQAQSSYPGGPQAPFAGGMGATGQSTYPGGPGIGQQSSYPGGPGIHGQSSYPGGPDIGSAPPPYAMADQYPSNSNFTPTVGGFAMPSGPGGAATPNSSYPGQYNQQNNQGGGPGFPSAFPSSYPYQ</sequence>
<evidence type="ECO:0000313" key="4">
    <source>
        <dbReference type="Proteomes" id="UP000245768"/>
    </source>
</evidence>
<dbReference type="RefSeq" id="XP_025380098.1">
    <property type="nucleotide sequence ID" value="XM_025520300.1"/>
</dbReference>
<dbReference type="InterPro" id="IPR002035">
    <property type="entry name" value="VWF_A"/>
</dbReference>
<dbReference type="Proteomes" id="UP000245768">
    <property type="component" value="Unassembled WGS sequence"/>
</dbReference>
<feature type="region of interest" description="Disordered" evidence="1">
    <location>
        <begin position="468"/>
        <end position="625"/>
    </location>
</feature>
<feature type="compositionally biased region" description="Low complexity" evidence="1">
    <location>
        <begin position="614"/>
        <end position="625"/>
    </location>
</feature>
<dbReference type="Pfam" id="PF10138">
    <property type="entry name" value="vWA-TerF-like"/>
    <property type="match status" value="1"/>
</dbReference>
<feature type="compositionally biased region" description="Polar residues" evidence="1">
    <location>
        <begin position="469"/>
        <end position="483"/>
    </location>
</feature>
<proteinExistence type="predicted"/>
<dbReference type="PROSITE" id="PS50234">
    <property type="entry name" value="VWFA"/>
    <property type="match status" value="1"/>
</dbReference>
<dbReference type="InterPro" id="IPR036465">
    <property type="entry name" value="vWFA_dom_sf"/>
</dbReference>
<evidence type="ECO:0000313" key="3">
    <source>
        <dbReference type="EMBL" id="PWN92900.1"/>
    </source>
</evidence>
<dbReference type="Gene3D" id="3.40.50.410">
    <property type="entry name" value="von Willebrand factor, type A domain"/>
    <property type="match status" value="1"/>
</dbReference>